<dbReference type="InterPro" id="IPR001128">
    <property type="entry name" value="Cyt_P450"/>
</dbReference>
<organism evidence="7 8">
    <name type="scientific">Cinnamomum micranthum f. kanehirae</name>
    <dbReference type="NCBI Taxonomy" id="337451"/>
    <lineage>
        <taxon>Eukaryota</taxon>
        <taxon>Viridiplantae</taxon>
        <taxon>Streptophyta</taxon>
        <taxon>Embryophyta</taxon>
        <taxon>Tracheophyta</taxon>
        <taxon>Spermatophyta</taxon>
        <taxon>Magnoliopsida</taxon>
        <taxon>Magnoliidae</taxon>
        <taxon>Laurales</taxon>
        <taxon>Lauraceae</taxon>
        <taxon>Cinnamomum</taxon>
    </lineage>
</organism>
<evidence type="ECO:0000256" key="4">
    <source>
        <dbReference type="ARBA" id="ARBA00023239"/>
    </source>
</evidence>
<dbReference type="Proteomes" id="UP000283530">
    <property type="component" value="Unassembled WGS sequence"/>
</dbReference>
<gene>
    <name evidence="7" type="ORF">CKAN_00573800</name>
</gene>
<dbReference type="FunFam" id="1.10.630.10:FF:000024">
    <property type="entry name" value="Allene oxide synthase, chloroplastic"/>
    <property type="match status" value="1"/>
</dbReference>
<name>A0A443NFJ2_9MAGN</name>
<dbReference type="PANTHER" id="PTHR24286">
    <property type="entry name" value="CYTOCHROME P450 26"/>
    <property type="match status" value="1"/>
</dbReference>
<sequence length="489" mass="54966">MPSTTSSITTPESTQTKRPIQKIPGDYGLPLLGPISDRLNFFYFQGQDAFFQTRIHKYNSTVFRTNMPPGPFISSDSRVVAVLDAASFSVLFDLSNVEKKDVLTGTFVPSLSLTGGHRVLAYLDPSEPSHATLKHLIFSLLSLRRKHFIPEFRTTFSALFSNLEVQLSARREASFTALNDSAAFEFLTRAYFGVSPEMGSDFSSLTAKWLLPQVSPVKSFGFLPSMLEDFLLHTFPLPSALVKSDYKKLYDFFSKTGTWFLDEAEKLGITREEACHNLLFAVCFNAYGGMKVFFPQLVKWVGSAGKELHQKLAHEIRSALESNGGEVTLSLMEKMPLTKSVVYEALRIEPPIPYQYARAKKDMIIESHEWAYEVKKGEMIFGYQPFATKDPKVFERAEEFVGERFVGEEGEKLLKYVLWSNGRETDDTEVGNKQCAGKDFVVMVSMLLVVEMFLRYDTFFVTVEKQKLGPAVMITSVIMAAQCTTSATG</sequence>
<dbReference type="GO" id="GO:0004497">
    <property type="term" value="F:monooxygenase activity"/>
    <property type="evidence" value="ECO:0007669"/>
    <property type="project" value="InterPro"/>
</dbReference>
<keyword evidence="2 5" id="KW-0479">Metal-binding</keyword>
<dbReference type="GO" id="GO:0016829">
    <property type="term" value="F:lyase activity"/>
    <property type="evidence" value="ECO:0007669"/>
    <property type="project" value="UniProtKB-KW"/>
</dbReference>
<dbReference type="CDD" id="cd11071">
    <property type="entry name" value="CYP74"/>
    <property type="match status" value="1"/>
</dbReference>
<protein>
    <submittedName>
        <fullName evidence="7">Allene oxide synthase, chloroplastic-like protein</fullName>
    </submittedName>
</protein>
<dbReference type="InterPro" id="IPR002403">
    <property type="entry name" value="Cyt_P450_E_grp-IV"/>
</dbReference>
<comment type="cofactor">
    <cofactor evidence="5">
        <name>heme</name>
        <dbReference type="ChEBI" id="CHEBI:30413"/>
    </cofactor>
</comment>
<dbReference type="PANTHER" id="PTHR24286:SF302">
    <property type="entry name" value="ALLENE OXIDE SYNTHASE 2"/>
    <property type="match status" value="1"/>
</dbReference>
<dbReference type="PRINTS" id="PR00465">
    <property type="entry name" value="EP450IV"/>
</dbReference>
<dbReference type="GO" id="GO:0016125">
    <property type="term" value="P:sterol metabolic process"/>
    <property type="evidence" value="ECO:0007669"/>
    <property type="project" value="TreeGrafter"/>
</dbReference>
<dbReference type="Pfam" id="PF00067">
    <property type="entry name" value="p450"/>
    <property type="match status" value="1"/>
</dbReference>
<evidence type="ECO:0000313" key="7">
    <source>
        <dbReference type="EMBL" id="RWR77258.1"/>
    </source>
</evidence>
<keyword evidence="4" id="KW-0456">Lyase</keyword>
<reference evidence="7 8" key="1">
    <citation type="journal article" date="2019" name="Nat. Plants">
        <title>Stout camphor tree genome fills gaps in understanding of flowering plant genome evolution.</title>
        <authorList>
            <person name="Chaw S.M."/>
            <person name="Liu Y.C."/>
            <person name="Wu Y.W."/>
            <person name="Wang H.Y."/>
            <person name="Lin C.I."/>
            <person name="Wu C.S."/>
            <person name="Ke H.M."/>
            <person name="Chang L.Y."/>
            <person name="Hsu C.Y."/>
            <person name="Yang H.T."/>
            <person name="Sudianto E."/>
            <person name="Hsu M.H."/>
            <person name="Wu K.P."/>
            <person name="Wang L.N."/>
            <person name="Leebens-Mack J.H."/>
            <person name="Tsai I.J."/>
        </authorList>
    </citation>
    <scope>NUCLEOTIDE SEQUENCE [LARGE SCALE GENOMIC DNA]</scope>
    <source>
        <strain evidence="8">cv. Chaw 1501</strain>
        <tissue evidence="7">Young leaves</tissue>
    </source>
</reference>
<proteinExistence type="predicted"/>
<feature type="compositionally biased region" description="Low complexity" evidence="6">
    <location>
        <begin position="1"/>
        <end position="16"/>
    </location>
</feature>
<comment type="caution">
    <text evidence="7">The sequence shown here is derived from an EMBL/GenBank/DDBJ whole genome shotgun (WGS) entry which is preliminary data.</text>
</comment>
<feature type="binding site" description="axial binding residue" evidence="5">
    <location>
        <position position="435"/>
    </location>
    <ligand>
        <name>heme</name>
        <dbReference type="ChEBI" id="CHEBI:30413"/>
    </ligand>
    <ligandPart>
        <name>Fe</name>
        <dbReference type="ChEBI" id="CHEBI:18248"/>
    </ligandPart>
</feature>
<keyword evidence="3 5" id="KW-0408">Iron</keyword>
<dbReference type="SUPFAM" id="SSF48264">
    <property type="entry name" value="Cytochrome P450"/>
    <property type="match status" value="1"/>
</dbReference>
<dbReference type="GO" id="GO:0016705">
    <property type="term" value="F:oxidoreductase activity, acting on paired donors, with incorporation or reduction of molecular oxygen"/>
    <property type="evidence" value="ECO:0007669"/>
    <property type="project" value="InterPro"/>
</dbReference>
<dbReference type="AlphaFoldDB" id="A0A443NFJ2"/>
<evidence type="ECO:0000256" key="6">
    <source>
        <dbReference type="SAM" id="MobiDB-lite"/>
    </source>
</evidence>
<evidence type="ECO:0000313" key="8">
    <source>
        <dbReference type="Proteomes" id="UP000283530"/>
    </source>
</evidence>
<dbReference type="STRING" id="337451.A0A443NFJ2"/>
<dbReference type="Gene3D" id="1.10.630.10">
    <property type="entry name" value="Cytochrome P450"/>
    <property type="match status" value="1"/>
</dbReference>
<accession>A0A443NFJ2</accession>
<keyword evidence="8" id="KW-1185">Reference proteome</keyword>
<dbReference type="EMBL" id="QPKB01000002">
    <property type="protein sequence ID" value="RWR77258.1"/>
    <property type="molecule type" value="Genomic_DNA"/>
</dbReference>
<dbReference type="GO" id="GO:0005506">
    <property type="term" value="F:iron ion binding"/>
    <property type="evidence" value="ECO:0007669"/>
    <property type="project" value="InterPro"/>
</dbReference>
<evidence type="ECO:0000256" key="3">
    <source>
        <dbReference type="ARBA" id="ARBA00023004"/>
    </source>
</evidence>
<dbReference type="InterPro" id="IPR036396">
    <property type="entry name" value="Cyt_P450_sf"/>
</dbReference>
<dbReference type="GO" id="GO:0019752">
    <property type="term" value="P:carboxylic acid metabolic process"/>
    <property type="evidence" value="ECO:0007669"/>
    <property type="project" value="UniProtKB-ARBA"/>
</dbReference>
<dbReference type="OrthoDB" id="2789670at2759"/>
<feature type="region of interest" description="Disordered" evidence="6">
    <location>
        <begin position="1"/>
        <end position="21"/>
    </location>
</feature>
<evidence type="ECO:0000256" key="2">
    <source>
        <dbReference type="ARBA" id="ARBA00022723"/>
    </source>
</evidence>
<evidence type="ECO:0000256" key="5">
    <source>
        <dbReference type="PIRSR" id="PIRSR602403-1"/>
    </source>
</evidence>
<dbReference type="GO" id="GO:0020037">
    <property type="term" value="F:heme binding"/>
    <property type="evidence" value="ECO:0007669"/>
    <property type="project" value="InterPro"/>
</dbReference>
<evidence type="ECO:0000256" key="1">
    <source>
        <dbReference type="ARBA" id="ARBA00022617"/>
    </source>
</evidence>
<keyword evidence="1 5" id="KW-0349">Heme</keyword>